<evidence type="ECO:0000313" key="2">
    <source>
        <dbReference type="Proteomes" id="UP001412067"/>
    </source>
</evidence>
<protein>
    <submittedName>
        <fullName evidence="1">Phytochrome C</fullName>
    </submittedName>
</protein>
<dbReference type="SUPFAM" id="SSF55874">
    <property type="entry name" value="ATPase domain of HSP90 chaperone/DNA topoisomerase II/histidine kinase"/>
    <property type="match status" value="1"/>
</dbReference>
<sequence length="110" mass="12013">MAFLTAPTRMLPALFITAFINIIAPHRPPKQRLNLISMQDCSSCAGNSGASCAGDVSTKRGTFQEGLGLFISQRLVKIMNGTVQYLREAERSSFIVLVEFPLVSHGGTRR</sequence>
<accession>A0ABR2MBZ9</accession>
<dbReference type="InterPro" id="IPR036890">
    <property type="entry name" value="HATPase_C_sf"/>
</dbReference>
<comment type="caution">
    <text evidence="1">The sequence shown here is derived from an EMBL/GenBank/DDBJ whole genome shotgun (WGS) entry which is preliminary data.</text>
</comment>
<organism evidence="1 2">
    <name type="scientific">Platanthera guangdongensis</name>
    <dbReference type="NCBI Taxonomy" id="2320717"/>
    <lineage>
        <taxon>Eukaryota</taxon>
        <taxon>Viridiplantae</taxon>
        <taxon>Streptophyta</taxon>
        <taxon>Embryophyta</taxon>
        <taxon>Tracheophyta</taxon>
        <taxon>Spermatophyta</taxon>
        <taxon>Magnoliopsida</taxon>
        <taxon>Liliopsida</taxon>
        <taxon>Asparagales</taxon>
        <taxon>Orchidaceae</taxon>
        <taxon>Orchidoideae</taxon>
        <taxon>Orchideae</taxon>
        <taxon>Orchidinae</taxon>
        <taxon>Platanthera</taxon>
    </lineage>
</organism>
<proteinExistence type="predicted"/>
<reference evidence="1 2" key="1">
    <citation type="journal article" date="2022" name="Nat. Plants">
        <title>Genomes of leafy and leafless Platanthera orchids illuminate the evolution of mycoheterotrophy.</title>
        <authorList>
            <person name="Li M.H."/>
            <person name="Liu K.W."/>
            <person name="Li Z."/>
            <person name="Lu H.C."/>
            <person name="Ye Q.L."/>
            <person name="Zhang D."/>
            <person name="Wang J.Y."/>
            <person name="Li Y.F."/>
            <person name="Zhong Z.M."/>
            <person name="Liu X."/>
            <person name="Yu X."/>
            <person name="Liu D.K."/>
            <person name="Tu X.D."/>
            <person name="Liu B."/>
            <person name="Hao Y."/>
            <person name="Liao X.Y."/>
            <person name="Jiang Y.T."/>
            <person name="Sun W.H."/>
            <person name="Chen J."/>
            <person name="Chen Y.Q."/>
            <person name="Ai Y."/>
            <person name="Zhai J.W."/>
            <person name="Wu S.S."/>
            <person name="Zhou Z."/>
            <person name="Hsiao Y.Y."/>
            <person name="Wu W.L."/>
            <person name="Chen Y.Y."/>
            <person name="Lin Y.F."/>
            <person name="Hsu J.L."/>
            <person name="Li C.Y."/>
            <person name="Wang Z.W."/>
            <person name="Zhao X."/>
            <person name="Zhong W.Y."/>
            <person name="Ma X.K."/>
            <person name="Ma L."/>
            <person name="Huang J."/>
            <person name="Chen G.Z."/>
            <person name="Huang M.Z."/>
            <person name="Huang L."/>
            <person name="Peng D.H."/>
            <person name="Luo Y.B."/>
            <person name="Zou S.Q."/>
            <person name="Chen S.P."/>
            <person name="Lan S."/>
            <person name="Tsai W.C."/>
            <person name="Van de Peer Y."/>
            <person name="Liu Z.J."/>
        </authorList>
    </citation>
    <scope>NUCLEOTIDE SEQUENCE [LARGE SCALE GENOMIC DNA]</scope>
    <source>
        <strain evidence="1">Lor288</strain>
    </source>
</reference>
<evidence type="ECO:0000313" key="1">
    <source>
        <dbReference type="EMBL" id="KAK8961712.1"/>
    </source>
</evidence>
<dbReference type="EMBL" id="JBBWWR010000009">
    <property type="protein sequence ID" value="KAK8961712.1"/>
    <property type="molecule type" value="Genomic_DNA"/>
</dbReference>
<gene>
    <name evidence="1" type="primary">PHYC</name>
    <name evidence="1" type="ORF">KSP40_PGU019251</name>
</gene>
<name>A0ABR2MBZ9_9ASPA</name>
<dbReference type="Proteomes" id="UP001412067">
    <property type="component" value="Unassembled WGS sequence"/>
</dbReference>
<keyword evidence="2" id="KW-1185">Reference proteome</keyword>